<sequence>MCQEVKDHLIIEQAKVKRLERRKRLRRHFAAGRHRKILFSDEKWFDGERAHNHQNDRVWLKGKPPLAGITYIGKAPLIFVHEEVKVQGPQYFAILENKVLTWAPW</sequence>
<gene>
    <name evidence="1" type="ORF">ANCDUO_26672</name>
</gene>
<evidence type="ECO:0000313" key="1">
    <source>
        <dbReference type="EMBL" id="KIH43325.1"/>
    </source>
</evidence>
<dbReference type="Proteomes" id="UP000054047">
    <property type="component" value="Unassembled WGS sequence"/>
</dbReference>
<keyword evidence="2" id="KW-1185">Reference proteome</keyword>
<evidence type="ECO:0000313" key="2">
    <source>
        <dbReference type="Proteomes" id="UP000054047"/>
    </source>
</evidence>
<dbReference type="Gene3D" id="3.30.420.10">
    <property type="entry name" value="Ribonuclease H-like superfamily/Ribonuclease H"/>
    <property type="match status" value="1"/>
</dbReference>
<dbReference type="OrthoDB" id="10048574at2759"/>
<dbReference type="InterPro" id="IPR036397">
    <property type="entry name" value="RNaseH_sf"/>
</dbReference>
<protein>
    <submittedName>
        <fullName evidence="1">Uncharacterized protein</fullName>
    </submittedName>
</protein>
<accession>A0A0C2F466</accession>
<dbReference type="EMBL" id="KN786943">
    <property type="protein sequence ID" value="KIH43325.1"/>
    <property type="molecule type" value="Genomic_DNA"/>
</dbReference>
<proteinExistence type="predicted"/>
<reference evidence="1 2" key="1">
    <citation type="submission" date="2013-12" db="EMBL/GenBank/DDBJ databases">
        <title>Draft genome of the parsitic nematode Ancylostoma duodenale.</title>
        <authorList>
            <person name="Mitreva M."/>
        </authorList>
    </citation>
    <scope>NUCLEOTIDE SEQUENCE [LARGE SCALE GENOMIC DNA]</scope>
    <source>
        <strain evidence="1 2">Zhejiang</strain>
    </source>
</reference>
<organism evidence="1 2">
    <name type="scientific">Ancylostoma duodenale</name>
    <dbReference type="NCBI Taxonomy" id="51022"/>
    <lineage>
        <taxon>Eukaryota</taxon>
        <taxon>Metazoa</taxon>
        <taxon>Ecdysozoa</taxon>
        <taxon>Nematoda</taxon>
        <taxon>Chromadorea</taxon>
        <taxon>Rhabditida</taxon>
        <taxon>Rhabditina</taxon>
        <taxon>Rhabditomorpha</taxon>
        <taxon>Strongyloidea</taxon>
        <taxon>Ancylostomatidae</taxon>
        <taxon>Ancylostomatinae</taxon>
        <taxon>Ancylostoma</taxon>
    </lineage>
</organism>
<dbReference type="GO" id="GO:0003676">
    <property type="term" value="F:nucleic acid binding"/>
    <property type="evidence" value="ECO:0007669"/>
    <property type="project" value="InterPro"/>
</dbReference>
<dbReference type="AlphaFoldDB" id="A0A0C2F466"/>
<name>A0A0C2F466_9BILA</name>